<dbReference type="Gene3D" id="1.10.8.50">
    <property type="match status" value="1"/>
</dbReference>
<keyword evidence="10" id="KW-0234">DNA repair</keyword>
<evidence type="ECO:0000256" key="2">
    <source>
        <dbReference type="ARBA" id="ARBA00001947"/>
    </source>
</evidence>
<reference evidence="18" key="1">
    <citation type="submission" date="2020-10" db="EMBL/GenBank/DDBJ databases">
        <title>Sequencing the genomes of 1000 actinobacteria strains.</title>
        <authorList>
            <person name="Klenk H.-P."/>
        </authorList>
    </citation>
    <scope>NUCLEOTIDE SEQUENCE</scope>
    <source>
        <strain evidence="18">DSM 45354</strain>
    </source>
</reference>
<dbReference type="EC" id="4.2.99.18" evidence="18"/>
<accession>A0A927RKY2</accession>
<dbReference type="PROSITE" id="PS01242">
    <property type="entry name" value="ZF_FPG_1"/>
    <property type="match status" value="1"/>
</dbReference>
<evidence type="ECO:0000256" key="12">
    <source>
        <dbReference type="ARBA" id="ARBA00023268"/>
    </source>
</evidence>
<keyword evidence="5" id="KW-0227">DNA damage</keyword>
<evidence type="ECO:0000256" key="7">
    <source>
        <dbReference type="ARBA" id="ARBA00022801"/>
    </source>
</evidence>
<keyword evidence="7 18" id="KW-0378">Hydrolase</keyword>
<keyword evidence="6 15" id="KW-0863">Zinc-finger</keyword>
<dbReference type="InterPro" id="IPR010663">
    <property type="entry name" value="Znf_FPG/IleRS"/>
</dbReference>
<dbReference type="SUPFAM" id="SSF57716">
    <property type="entry name" value="Glucocorticoid receptor-like (DNA-binding domain)"/>
    <property type="match status" value="1"/>
</dbReference>
<dbReference type="SMART" id="SM01232">
    <property type="entry name" value="H2TH"/>
    <property type="match status" value="1"/>
</dbReference>
<dbReference type="Gene3D" id="3.20.190.10">
    <property type="entry name" value="MutM-like, N-terminal"/>
    <property type="match status" value="1"/>
</dbReference>
<dbReference type="EMBL" id="JADBEM010000001">
    <property type="protein sequence ID" value="MBE1607218.1"/>
    <property type="molecule type" value="Genomic_DNA"/>
</dbReference>
<dbReference type="SUPFAM" id="SSF46946">
    <property type="entry name" value="S13-like H2TH domain"/>
    <property type="match status" value="1"/>
</dbReference>
<dbReference type="RefSeq" id="WP_192751197.1">
    <property type="nucleotide sequence ID" value="NZ_BAABJL010000158.1"/>
</dbReference>
<evidence type="ECO:0000256" key="6">
    <source>
        <dbReference type="ARBA" id="ARBA00022771"/>
    </source>
</evidence>
<evidence type="ECO:0000313" key="19">
    <source>
        <dbReference type="Proteomes" id="UP000638648"/>
    </source>
</evidence>
<evidence type="ECO:0000259" key="16">
    <source>
        <dbReference type="PROSITE" id="PS51066"/>
    </source>
</evidence>
<dbReference type="EC" id="3.2.2.23" evidence="18"/>
<evidence type="ECO:0000256" key="13">
    <source>
        <dbReference type="ARBA" id="ARBA00023295"/>
    </source>
</evidence>
<keyword evidence="4" id="KW-0479">Metal-binding</keyword>
<keyword evidence="12" id="KW-0511">Multifunctional enzyme</keyword>
<evidence type="ECO:0000256" key="4">
    <source>
        <dbReference type="ARBA" id="ARBA00022723"/>
    </source>
</evidence>
<protein>
    <submittedName>
        <fullName evidence="18">Formamidopyrimidine-DNA glycosylase</fullName>
        <ecNumber evidence="18">3.2.2.23</ecNumber>
        <ecNumber evidence="18">4.2.99.18</ecNumber>
    </submittedName>
</protein>
<organism evidence="18 19">
    <name type="scientific">Actinopolymorpha pittospori</name>
    <dbReference type="NCBI Taxonomy" id="648752"/>
    <lineage>
        <taxon>Bacteria</taxon>
        <taxon>Bacillati</taxon>
        <taxon>Actinomycetota</taxon>
        <taxon>Actinomycetes</taxon>
        <taxon>Propionibacteriales</taxon>
        <taxon>Actinopolymorphaceae</taxon>
        <taxon>Actinopolymorpha</taxon>
    </lineage>
</organism>
<proteinExistence type="inferred from homology"/>
<evidence type="ECO:0000256" key="9">
    <source>
        <dbReference type="ARBA" id="ARBA00023125"/>
    </source>
</evidence>
<evidence type="ECO:0000313" key="18">
    <source>
        <dbReference type="EMBL" id="MBE1607218.1"/>
    </source>
</evidence>
<keyword evidence="13 18" id="KW-0326">Glycosidase</keyword>
<dbReference type="InterPro" id="IPR015887">
    <property type="entry name" value="DNA_glyclase_Znf_dom_DNA_BS"/>
</dbReference>
<dbReference type="GO" id="GO:0140078">
    <property type="term" value="F:class I DNA-(apurinic or apyrimidinic site) endonuclease activity"/>
    <property type="evidence" value="ECO:0007669"/>
    <property type="project" value="UniProtKB-EC"/>
</dbReference>
<keyword evidence="11 18" id="KW-0456">Lyase</keyword>
<dbReference type="InterPro" id="IPR035937">
    <property type="entry name" value="FPG_N"/>
</dbReference>
<sequence length="269" mass="30208">MPELPDVEGFRRVLADHGVGVRIDDVDVADAGVLRNVDAEELRRSLSGRYFDEPRRHGKWLVGPTRLARSGHQPDDPSLVFHFGMTGGLVWADRDGAERHRHDRIVLVLSNGELRYRDMRKLQGVRLSRTDTDVGELLGNTGPDVFDLTPAELGARLAGLRRQVKPALMDQEVVAGLGNLLVDEILWRSHLHPARPTTDLSRADRDRMYRRMRTVLRTSVAVGHVPGRSSWLTGNREKEGAPCPHCGTPLRHSRIGGRTTVWCPHCQER</sequence>
<feature type="domain" description="Formamidopyrimidine-DNA glycosylase catalytic" evidence="17">
    <location>
        <begin position="2"/>
        <end position="123"/>
    </location>
</feature>
<dbReference type="Pfam" id="PF06827">
    <property type="entry name" value="zf-FPG_IleRS"/>
    <property type="match status" value="1"/>
</dbReference>
<comment type="catalytic activity">
    <reaction evidence="14">
        <text>2'-deoxyribonucleotide-(2'-deoxyribose 5'-phosphate)-2'-deoxyribonucleotide-DNA = a 3'-end 2'-deoxyribonucleotide-(2,3-dehydro-2,3-deoxyribose 5'-phosphate)-DNA + a 5'-end 5'-phospho-2'-deoxyribonucleoside-DNA + H(+)</text>
        <dbReference type="Rhea" id="RHEA:66592"/>
        <dbReference type="Rhea" id="RHEA-COMP:13180"/>
        <dbReference type="Rhea" id="RHEA-COMP:16897"/>
        <dbReference type="Rhea" id="RHEA-COMP:17067"/>
        <dbReference type="ChEBI" id="CHEBI:15378"/>
        <dbReference type="ChEBI" id="CHEBI:136412"/>
        <dbReference type="ChEBI" id="CHEBI:157695"/>
        <dbReference type="ChEBI" id="CHEBI:167181"/>
        <dbReference type="EC" id="4.2.99.18"/>
    </reaction>
</comment>
<evidence type="ECO:0000256" key="5">
    <source>
        <dbReference type="ARBA" id="ARBA00022763"/>
    </source>
</evidence>
<dbReference type="Pfam" id="PF01149">
    <property type="entry name" value="Fapy_DNA_glyco"/>
    <property type="match status" value="1"/>
</dbReference>
<dbReference type="CDD" id="cd08773">
    <property type="entry name" value="FpgNei_N"/>
    <property type="match status" value="1"/>
</dbReference>
<dbReference type="PANTHER" id="PTHR22993">
    <property type="entry name" value="FORMAMIDOPYRIMIDINE-DNA GLYCOSYLASE"/>
    <property type="match status" value="1"/>
</dbReference>
<dbReference type="InterPro" id="IPR000214">
    <property type="entry name" value="Znf_DNA_glyclase/AP_lyase"/>
</dbReference>
<evidence type="ECO:0000256" key="3">
    <source>
        <dbReference type="ARBA" id="ARBA00009409"/>
    </source>
</evidence>
<dbReference type="GO" id="GO:0006284">
    <property type="term" value="P:base-excision repair"/>
    <property type="evidence" value="ECO:0007669"/>
    <property type="project" value="InterPro"/>
</dbReference>
<dbReference type="PANTHER" id="PTHR22993:SF9">
    <property type="entry name" value="FORMAMIDOPYRIMIDINE-DNA GLYCOSYLASE"/>
    <property type="match status" value="1"/>
</dbReference>
<dbReference type="AlphaFoldDB" id="A0A927RKY2"/>
<evidence type="ECO:0000256" key="1">
    <source>
        <dbReference type="ARBA" id="ARBA00001668"/>
    </source>
</evidence>
<dbReference type="Proteomes" id="UP000638648">
    <property type="component" value="Unassembled WGS sequence"/>
</dbReference>
<dbReference type="InterPro" id="IPR012319">
    <property type="entry name" value="FPG_cat"/>
</dbReference>
<evidence type="ECO:0000256" key="10">
    <source>
        <dbReference type="ARBA" id="ARBA00023204"/>
    </source>
</evidence>
<dbReference type="Pfam" id="PF06831">
    <property type="entry name" value="H2TH"/>
    <property type="match status" value="1"/>
</dbReference>
<dbReference type="GO" id="GO:0008270">
    <property type="term" value="F:zinc ion binding"/>
    <property type="evidence" value="ECO:0007669"/>
    <property type="project" value="UniProtKB-KW"/>
</dbReference>
<evidence type="ECO:0000256" key="8">
    <source>
        <dbReference type="ARBA" id="ARBA00022833"/>
    </source>
</evidence>
<comment type="catalytic activity">
    <reaction evidence="1">
        <text>Hydrolysis of DNA containing ring-opened 7-methylguanine residues, releasing 2,6-diamino-4-hydroxy-5-(N-methyl)formamidopyrimidine.</text>
        <dbReference type="EC" id="3.2.2.23"/>
    </reaction>
</comment>
<dbReference type="SMART" id="SM00898">
    <property type="entry name" value="Fapy_DNA_glyco"/>
    <property type="match status" value="1"/>
</dbReference>
<comment type="caution">
    <text evidence="18">The sequence shown here is derived from an EMBL/GenBank/DDBJ whole genome shotgun (WGS) entry which is preliminary data.</text>
</comment>
<keyword evidence="8" id="KW-0862">Zinc</keyword>
<dbReference type="GO" id="GO:0003684">
    <property type="term" value="F:damaged DNA binding"/>
    <property type="evidence" value="ECO:0007669"/>
    <property type="project" value="InterPro"/>
</dbReference>
<dbReference type="SUPFAM" id="SSF81624">
    <property type="entry name" value="N-terminal domain of MutM-like DNA repair proteins"/>
    <property type="match status" value="1"/>
</dbReference>
<dbReference type="PROSITE" id="PS51066">
    <property type="entry name" value="ZF_FPG_2"/>
    <property type="match status" value="1"/>
</dbReference>
<evidence type="ECO:0000256" key="15">
    <source>
        <dbReference type="PROSITE-ProRule" id="PRU00391"/>
    </source>
</evidence>
<feature type="domain" description="FPG-type" evidence="16">
    <location>
        <begin position="234"/>
        <end position="268"/>
    </location>
</feature>
<evidence type="ECO:0000256" key="11">
    <source>
        <dbReference type="ARBA" id="ARBA00023239"/>
    </source>
</evidence>
<dbReference type="InterPro" id="IPR010979">
    <property type="entry name" value="Ribosomal_uS13-like_H2TH"/>
</dbReference>
<dbReference type="PROSITE" id="PS51068">
    <property type="entry name" value="FPG_CAT"/>
    <property type="match status" value="1"/>
</dbReference>
<keyword evidence="9" id="KW-0238">DNA-binding</keyword>
<name>A0A927RKY2_9ACTN</name>
<evidence type="ECO:0000259" key="17">
    <source>
        <dbReference type="PROSITE" id="PS51068"/>
    </source>
</evidence>
<comment type="similarity">
    <text evidence="3">Belongs to the FPG family.</text>
</comment>
<gene>
    <name evidence="18" type="ORF">HEB94_004066</name>
</gene>
<dbReference type="GO" id="GO:0034039">
    <property type="term" value="F:8-oxo-7,8-dihydroguanine DNA N-glycosylase activity"/>
    <property type="evidence" value="ECO:0007669"/>
    <property type="project" value="TreeGrafter"/>
</dbReference>
<keyword evidence="19" id="KW-1185">Reference proteome</keyword>
<evidence type="ECO:0000256" key="14">
    <source>
        <dbReference type="ARBA" id="ARBA00044632"/>
    </source>
</evidence>
<dbReference type="InterPro" id="IPR015886">
    <property type="entry name" value="H2TH_FPG"/>
</dbReference>
<comment type="cofactor">
    <cofactor evidence="2">
        <name>Zn(2+)</name>
        <dbReference type="ChEBI" id="CHEBI:29105"/>
    </cofactor>
</comment>